<evidence type="ECO:0000256" key="1">
    <source>
        <dbReference type="SAM" id="MobiDB-lite"/>
    </source>
</evidence>
<keyword evidence="4" id="KW-1185">Reference proteome</keyword>
<protein>
    <submittedName>
        <fullName evidence="3">DMSO/TMAO reductase YedYZ molybdopterin-dependent catalytic subunit</fullName>
    </submittedName>
</protein>
<dbReference type="SUPFAM" id="SSF56524">
    <property type="entry name" value="Oxidoreductase molybdopterin-binding domain"/>
    <property type="match status" value="1"/>
</dbReference>
<dbReference type="Pfam" id="PF00174">
    <property type="entry name" value="Oxidored_molyb"/>
    <property type="match status" value="1"/>
</dbReference>
<dbReference type="Proteomes" id="UP001257739">
    <property type="component" value="Unassembled WGS sequence"/>
</dbReference>
<reference evidence="3 4" key="1">
    <citation type="submission" date="2023-07" db="EMBL/GenBank/DDBJ databases">
        <title>Sorghum-associated microbial communities from plants grown in Nebraska, USA.</title>
        <authorList>
            <person name="Schachtman D."/>
        </authorList>
    </citation>
    <scope>NUCLEOTIDE SEQUENCE [LARGE SCALE GENOMIC DNA]</scope>
    <source>
        <strain evidence="3 4">BE248</strain>
    </source>
</reference>
<evidence type="ECO:0000259" key="2">
    <source>
        <dbReference type="Pfam" id="PF00174"/>
    </source>
</evidence>
<evidence type="ECO:0000313" key="4">
    <source>
        <dbReference type="Proteomes" id="UP001257739"/>
    </source>
</evidence>
<proteinExistence type="predicted"/>
<sequence length="203" mass="22991">MGVTRGFTGRERKGADERLPPGQYDTGSSWPVLTAELAPHIDLTTWELAIGGLVEQPTNWTWDELRALPASSYNGDIHCVTTWSKFDTHFGGVSLDTLLEVARPKPEATHIVATATTGYTTNLPIDDVLDGKSWIVWEFDGKPLAQEHGGPVRMLVPHLYFWKSTKWITRIDFLDHDEPGFWERNGYHDRGDPWLEQRYQGDA</sequence>
<feature type="domain" description="Oxidoreductase molybdopterin-binding" evidence="2">
    <location>
        <begin position="39"/>
        <end position="182"/>
    </location>
</feature>
<dbReference type="CDD" id="cd02109">
    <property type="entry name" value="arch_bact_SO_family_Moco"/>
    <property type="match status" value="1"/>
</dbReference>
<organism evidence="3 4">
    <name type="scientific">Aeromicrobium panaciterrae</name>
    <dbReference type="NCBI Taxonomy" id="363861"/>
    <lineage>
        <taxon>Bacteria</taxon>
        <taxon>Bacillati</taxon>
        <taxon>Actinomycetota</taxon>
        <taxon>Actinomycetes</taxon>
        <taxon>Propionibacteriales</taxon>
        <taxon>Nocardioidaceae</taxon>
        <taxon>Aeromicrobium</taxon>
    </lineage>
</organism>
<dbReference type="InterPro" id="IPR036374">
    <property type="entry name" value="OxRdtase_Mopterin-bd_sf"/>
</dbReference>
<dbReference type="InterPro" id="IPR000572">
    <property type="entry name" value="OxRdtase_Mopterin-bd_dom"/>
</dbReference>
<comment type="caution">
    <text evidence="3">The sequence shown here is derived from an EMBL/GenBank/DDBJ whole genome shotgun (WGS) entry which is preliminary data.</text>
</comment>
<gene>
    <name evidence="3" type="ORF">J2X11_001111</name>
</gene>
<dbReference type="EMBL" id="JAVDWH010000001">
    <property type="protein sequence ID" value="MDR7086272.1"/>
    <property type="molecule type" value="Genomic_DNA"/>
</dbReference>
<dbReference type="Gene3D" id="3.90.420.10">
    <property type="entry name" value="Oxidoreductase, molybdopterin-binding domain"/>
    <property type="match status" value="1"/>
</dbReference>
<dbReference type="RefSeq" id="WP_309967784.1">
    <property type="nucleotide sequence ID" value="NZ_JAVDWH010000001.1"/>
</dbReference>
<accession>A0ABU1UM83</accession>
<name>A0ABU1UM83_9ACTN</name>
<feature type="region of interest" description="Disordered" evidence="1">
    <location>
        <begin position="1"/>
        <end position="25"/>
    </location>
</feature>
<feature type="compositionally biased region" description="Basic and acidic residues" evidence="1">
    <location>
        <begin position="8"/>
        <end position="19"/>
    </location>
</feature>
<dbReference type="PANTHER" id="PTHR43032">
    <property type="entry name" value="PROTEIN-METHIONINE-SULFOXIDE REDUCTASE"/>
    <property type="match status" value="1"/>
</dbReference>
<dbReference type="PANTHER" id="PTHR43032:SF4">
    <property type="entry name" value="OXIDOREDUCTASE MOLYBDOPTERIN-BINDING DOMAIN-CONTAINING PROTEIN"/>
    <property type="match status" value="1"/>
</dbReference>
<evidence type="ECO:0000313" key="3">
    <source>
        <dbReference type="EMBL" id="MDR7086272.1"/>
    </source>
</evidence>